<dbReference type="Pfam" id="PF10923">
    <property type="entry name" value="BrxC_BrxD"/>
    <property type="match status" value="1"/>
</dbReference>
<protein>
    <submittedName>
        <fullName evidence="2">Uncharacterized protein</fullName>
    </submittedName>
</protein>
<evidence type="ECO:0000313" key="3">
    <source>
        <dbReference type="Proteomes" id="UP000199608"/>
    </source>
</evidence>
<evidence type="ECO:0000256" key="1">
    <source>
        <dbReference type="SAM" id="MobiDB-lite"/>
    </source>
</evidence>
<name>A0A1H2GN75_9BACT</name>
<accession>A0A1H2GN75</accession>
<sequence>MRFVNGDYGDGKTHFMSVIRHLAMEKRFAVSFVVLTREVPIHKFETVYQKIVRQLQGDFQGIGIRNMLASWLEKLDTTTVQVKTDDARKKRMALSEEFRNIQGMDINFANALAALVNNRFDPEVFEDQEKQDADHEVLLHWFEGGKVTKRELKPFQIYEFLNKTNSKQFMNSLILFLRHIGHQELILLMDEMETVVAQSASIRNAAYENVRLLIDNSESSQYLHIFFSIIPDVLMSEKGFKSYDALWSRIRSIGESAKLNYRGVLVDIHQTPLKTEELVELGVCLRTLHGISYRWEPKEMVTDELMEQICSNQKRMGVISEVRLFIKYLIHILDMAEQGQSSQDLDMDREMVETRRKMEAEKIEQKQPSWDN</sequence>
<keyword evidence="3" id="KW-1185">Reference proteome</keyword>
<dbReference type="Proteomes" id="UP000199608">
    <property type="component" value="Unassembled WGS sequence"/>
</dbReference>
<proteinExistence type="predicted"/>
<evidence type="ECO:0000313" key="2">
    <source>
        <dbReference type="EMBL" id="SDU21057.1"/>
    </source>
</evidence>
<feature type="compositionally biased region" description="Basic and acidic residues" evidence="1">
    <location>
        <begin position="353"/>
        <end position="365"/>
    </location>
</feature>
<reference evidence="3" key="1">
    <citation type="submission" date="2016-10" db="EMBL/GenBank/DDBJ databases">
        <authorList>
            <person name="Varghese N."/>
            <person name="Submissions S."/>
        </authorList>
    </citation>
    <scope>NUCLEOTIDE SEQUENCE [LARGE SCALE GENOMIC DNA]</scope>
    <source>
        <strain evidence="3">DSM 3384</strain>
    </source>
</reference>
<feature type="region of interest" description="Disordered" evidence="1">
    <location>
        <begin position="353"/>
        <end position="372"/>
    </location>
</feature>
<dbReference type="InterPro" id="IPR021228">
    <property type="entry name" value="BrxD"/>
</dbReference>
<dbReference type="EMBL" id="FNLL01000005">
    <property type="protein sequence ID" value="SDU21057.1"/>
    <property type="molecule type" value="Genomic_DNA"/>
</dbReference>
<dbReference type="AlphaFoldDB" id="A0A1H2GN75"/>
<organism evidence="2 3">
    <name type="scientific">Desulfobacula phenolica</name>
    <dbReference type="NCBI Taxonomy" id="90732"/>
    <lineage>
        <taxon>Bacteria</taxon>
        <taxon>Pseudomonadati</taxon>
        <taxon>Thermodesulfobacteriota</taxon>
        <taxon>Desulfobacteria</taxon>
        <taxon>Desulfobacterales</taxon>
        <taxon>Desulfobacteraceae</taxon>
        <taxon>Desulfobacula</taxon>
    </lineage>
</organism>
<gene>
    <name evidence="2" type="ORF">SAMN04487931_105297</name>
</gene>